<dbReference type="GO" id="GO:0016779">
    <property type="term" value="F:nucleotidyltransferase activity"/>
    <property type="evidence" value="ECO:0007669"/>
    <property type="project" value="UniProtKB-KW"/>
</dbReference>
<dbReference type="PROSITE" id="PS50850">
    <property type="entry name" value="MFS"/>
    <property type="match status" value="1"/>
</dbReference>
<evidence type="ECO:0000256" key="5">
    <source>
        <dbReference type="ARBA" id="ARBA00023136"/>
    </source>
</evidence>
<feature type="domain" description="Major facilitator superfamily (MFS) profile" evidence="7">
    <location>
        <begin position="1"/>
        <end position="117"/>
    </location>
</feature>
<dbReference type="RefSeq" id="XP_049131283.1">
    <property type="nucleotide sequence ID" value="XM_049275326.1"/>
</dbReference>
<dbReference type="GeneID" id="73329916"/>
<dbReference type="InterPro" id="IPR050360">
    <property type="entry name" value="MFS_Sugar_Transporters"/>
</dbReference>
<dbReference type="InterPro" id="IPR036259">
    <property type="entry name" value="MFS_trans_sf"/>
</dbReference>
<keyword evidence="5 6" id="KW-0472">Membrane</keyword>
<dbReference type="Gene3D" id="1.20.1250.20">
    <property type="entry name" value="MFS general substrate transporter like domains"/>
    <property type="match status" value="1"/>
</dbReference>
<dbReference type="GO" id="GO:0016020">
    <property type="term" value="C:membrane"/>
    <property type="evidence" value="ECO:0007669"/>
    <property type="project" value="UniProtKB-SubCell"/>
</dbReference>
<dbReference type="GO" id="GO:0005351">
    <property type="term" value="F:carbohydrate:proton symporter activity"/>
    <property type="evidence" value="ECO:0007669"/>
    <property type="project" value="TreeGrafter"/>
</dbReference>
<evidence type="ECO:0000256" key="3">
    <source>
        <dbReference type="ARBA" id="ARBA00022692"/>
    </source>
</evidence>
<evidence type="ECO:0000259" key="7">
    <source>
        <dbReference type="PROSITE" id="PS50850"/>
    </source>
</evidence>
<keyword evidence="8" id="KW-0548">Nucleotidyltransferase</keyword>
<comment type="subcellular location">
    <subcellularLocation>
        <location evidence="1">Membrane</location>
        <topology evidence="1">Multi-pass membrane protein</topology>
    </subcellularLocation>
</comment>
<evidence type="ECO:0000256" key="6">
    <source>
        <dbReference type="SAM" id="Phobius"/>
    </source>
</evidence>
<dbReference type="EMBL" id="BQXU01000026">
    <property type="protein sequence ID" value="GKT48933.1"/>
    <property type="molecule type" value="Genomic_DNA"/>
</dbReference>
<accession>A0AA37URY4</accession>
<gene>
    <name evidence="8" type="ORF">ColSpa_09114</name>
</gene>
<evidence type="ECO:0000313" key="9">
    <source>
        <dbReference type="Proteomes" id="UP001055115"/>
    </source>
</evidence>
<comment type="similarity">
    <text evidence="2">Belongs to the major facilitator superfamily. Sugar transporter (TC 2.A.1.1) family.</text>
</comment>
<dbReference type="Pfam" id="PF00083">
    <property type="entry name" value="Sugar_tr"/>
    <property type="match status" value="1"/>
</dbReference>
<dbReference type="SUPFAM" id="SSF103473">
    <property type="entry name" value="MFS general substrate transporter"/>
    <property type="match status" value="1"/>
</dbReference>
<sequence>MAAVMAVQAALIYQVQNATAIAKAAGIGAAVMLFVFQGAFTIGFQATVWVYPSEILPLRIRQVGSSISSATNWLFNYMIVQITPISIASIGWKTYIIFAVLNATWVPIIYLFFPETKGLELEDVDRLFSGEEIFDSRHERDEKQEVWDIEDVRA</sequence>
<evidence type="ECO:0000256" key="2">
    <source>
        <dbReference type="ARBA" id="ARBA00010992"/>
    </source>
</evidence>
<keyword evidence="4 6" id="KW-1133">Transmembrane helix</keyword>
<proteinExistence type="inferred from homology"/>
<name>A0AA37URY4_9PEZI</name>
<comment type="caution">
    <text evidence="8">The sequence shown here is derived from an EMBL/GenBank/DDBJ whole genome shotgun (WGS) entry which is preliminary data.</text>
</comment>
<dbReference type="InterPro" id="IPR020846">
    <property type="entry name" value="MFS_dom"/>
</dbReference>
<feature type="transmembrane region" description="Helical" evidence="6">
    <location>
        <begin position="73"/>
        <end position="90"/>
    </location>
</feature>
<keyword evidence="8" id="KW-0808">Transferase</keyword>
<organism evidence="8 9">
    <name type="scientific">Colletotrichum spaethianum</name>
    <dbReference type="NCBI Taxonomy" id="700344"/>
    <lineage>
        <taxon>Eukaryota</taxon>
        <taxon>Fungi</taxon>
        <taxon>Dikarya</taxon>
        <taxon>Ascomycota</taxon>
        <taxon>Pezizomycotina</taxon>
        <taxon>Sordariomycetes</taxon>
        <taxon>Hypocreomycetidae</taxon>
        <taxon>Glomerellales</taxon>
        <taxon>Glomerellaceae</taxon>
        <taxon>Colletotrichum</taxon>
        <taxon>Colletotrichum spaethianum species complex</taxon>
    </lineage>
</organism>
<evidence type="ECO:0000256" key="4">
    <source>
        <dbReference type="ARBA" id="ARBA00022989"/>
    </source>
</evidence>
<keyword evidence="9" id="KW-1185">Reference proteome</keyword>
<reference evidence="8 9" key="1">
    <citation type="submission" date="2022-03" db="EMBL/GenBank/DDBJ databases">
        <title>Genome data of Colletotrichum spp.</title>
        <authorList>
            <person name="Utami Y.D."/>
            <person name="Hiruma K."/>
        </authorList>
    </citation>
    <scope>NUCLEOTIDE SEQUENCE [LARGE SCALE GENOMIC DNA]</scope>
    <source>
        <strain evidence="8 9">MAFF 239500</strain>
    </source>
</reference>
<keyword evidence="3 6" id="KW-0812">Transmembrane</keyword>
<evidence type="ECO:0000313" key="8">
    <source>
        <dbReference type="EMBL" id="GKT48933.1"/>
    </source>
</evidence>
<dbReference type="InterPro" id="IPR005828">
    <property type="entry name" value="MFS_sugar_transport-like"/>
</dbReference>
<dbReference type="PANTHER" id="PTHR48022">
    <property type="entry name" value="PLASTIDIC GLUCOSE TRANSPORTER 4"/>
    <property type="match status" value="1"/>
</dbReference>
<dbReference type="AlphaFoldDB" id="A0AA37URY4"/>
<dbReference type="PANTHER" id="PTHR48022:SF28">
    <property type="entry name" value="MAJOR FACILITATOR SUPERFAMILY (MFS) PROFILE DOMAIN-CONTAINING PROTEIN-RELATED"/>
    <property type="match status" value="1"/>
</dbReference>
<evidence type="ECO:0000256" key="1">
    <source>
        <dbReference type="ARBA" id="ARBA00004141"/>
    </source>
</evidence>
<feature type="transmembrane region" description="Helical" evidence="6">
    <location>
        <begin position="27"/>
        <end position="52"/>
    </location>
</feature>
<protein>
    <submittedName>
        <fullName evidence="8">Sulfate adenylyltransferase</fullName>
    </submittedName>
</protein>
<dbReference type="Proteomes" id="UP001055115">
    <property type="component" value="Unassembled WGS sequence"/>
</dbReference>